<dbReference type="InterPro" id="IPR000866">
    <property type="entry name" value="AhpC/TSA"/>
</dbReference>
<dbReference type="InterPro" id="IPR036249">
    <property type="entry name" value="Thioredoxin-like_sf"/>
</dbReference>
<dbReference type="AlphaFoldDB" id="E0I306"/>
<dbReference type="PROSITE" id="PS00194">
    <property type="entry name" value="THIOREDOXIN_1"/>
    <property type="match status" value="1"/>
</dbReference>
<protein>
    <submittedName>
        <fullName evidence="3">Alkyl hydroperoxide reductase/ Thiol specific antioxidant/ Mal allergen</fullName>
    </submittedName>
</protein>
<evidence type="ECO:0000313" key="3">
    <source>
        <dbReference type="EMBL" id="EFM12670.1"/>
    </source>
</evidence>
<evidence type="ECO:0000313" key="4">
    <source>
        <dbReference type="Proteomes" id="UP000005387"/>
    </source>
</evidence>
<dbReference type="SUPFAM" id="SSF52833">
    <property type="entry name" value="Thioredoxin-like"/>
    <property type="match status" value="1"/>
</dbReference>
<dbReference type="GO" id="GO:0016491">
    <property type="term" value="F:oxidoreductase activity"/>
    <property type="evidence" value="ECO:0007669"/>
    <property type="project" value="InterPro"/>
</dbReference>
<organism evidence="3 4">
    <name type="scientific">Paenibacillus curdlanolyticus YK9</name>
    <dbReference type="NCBI Taxonomy" id="717606"/>
    <lineage>
        <taxon>Bacteria</taxon>
        <taxon>Bacillati</taxon>
        <taxon>Bacillota</taxon>
        <taxon>Bacilli</taxon>
        <taxon>Bacillales</taxon>
        <taxon>Paenibacillaceae</taxon>
        <taxon>Paenibacillus</taxon>
    </lineage>
</organism>
<dbReference type="PANTHER" id="PTHR42852:SF13">
    <property type="entry name" value="PROTEIN DIPZ"/>
    <property type="match status" value="1"/>
</dbReference>
<dbReference type="EMBL" id="AEDD01000001">
    <property type="protein sequence ID" value="EFM12670.1"/>
    <property type="molecule type" value="Genomic_DNA"/>
</dbReference>
<keyword evidence="4" id="KW-1185">Reference proteome</keyword>
<evidence type="ECO:0000259" key="2">
    <source>
        <dbReference type="PROSITE" id="PS51352"/>
    </source>
</evidence>
<dbReference type="PANTHER" id="PTHR42852">
    <property type="entry name" value="THIOL:DISULFIDE INTERCHANGE PROTEIN DSBE"/>
    <property type="match status" value="1"/>
</dbReference>
<dbReference type="GO" id="GO:0016209">
    <property type="term" value="F:antioxidant activity"/>
    <property type="evidence" value="ECO:0007669"/>
    <property type="project" value="InterPro"/>
</dbReference>
<dbReference type="InterPro" id="IPR013766">
    <property type="entry name" value="Thioredoxin_domain"/>
</dbReference>
<dbReference type="InterPro" id="IPR050553">
    <property type="entry name" value="Thioredoxin_ResA/DsbE_sf"/>
</dbReference>
<accession>E0I306</accession>
<reference evidence="3 4" key="1">
    <citation type="submission" date="2010-07" db="EMBL/GenBank/DDBJ databases">
        <title>The draft genome of Paenibacillus curdlanolyticus YK9.</title>
        <authorList>
            <consortium name="US DOE Joint Genome Institute (JGI-PGF)"/>
            <person name="Lucas S."/>
            <person name="Copeland A."/>
            <person name="Lapidus A."/>
            <person name="Cheng J.-F."/>
            <person name="Bruce D."/>
            <person name="Goodwin L."/>
            <person name="Pitluck S."/>
            <person name="Land M.L."/>
            <person name="Hauser L."/>
            <person name="Chang Y.-J."/>
            <person name="Jeffries C."/>
            <person name="Anderson I.J."/>
            <person name="Johnson E."/>
            <person name="Loganathan U."/>
            <person name="Mulhopadhyay B."/>
            <person name="Kyrpides N."/>
            <person name="Woyke T.J."/>
        </authorList>
    </citation>
    <scope>NUCLEOTIDE SEQUENCE [LARGE SCALE GENOMIC DNA]</scope>
    <source>
        <strain evidence="3 4">YK9</strain>
    </source>
</reference>
<dbReference type="eggNOG" id="COG0526">
    <property type="taxonomic scope" value="Bacteria"/>
</dbReference>
<sequence>MNRKMIFVALVVAALVVVMVTQYTQNKDESASTSAEIKPKAGFDAPVVELPDLKGVNVQVGGIGQQLRFVNFWAAWCGPCELEAPELQEAFEKYGDQMSFLGINSTKNDRERDARNFVVEQKLTFPIVLDRKGDATNQYKVNEFPTSFVLDRNGKILERINGVVTLADIERIVKTYGGDRNHG</sequence>
<dbReference type="OrthoDB" id="25753at2"/>
<keyword evidence="1" id="KW-1015">Disulfide bond</keyword>
<dbReference type="PROSITE" id="PS51352">
    <property type="entry name" value="THIOREDOXIN_2"/>
    <property type="match status" value="1"/>
</dbReference>
<evidence type="ECO:0000256" key="1">
    <source>
        <dbReference type="ARBA" id="ARBA00023157"/>
    </source>
</evidence>
<dbReference type="CDD" id="cd02966">
    <property type="entry name" value="TlpA_like_family"/>
    <property type="match status" value="1"/>
</dbReference>
<gene>
    <name evidence="3" type="ORF">PaecuDRAFT_0181</name>
</gene>
<dbReference type="Proteomes" id="UP000005387">
    <property type="component" value="Unassembled WGS sequence"/>
</dbReference>
<name>E0I306_9BACL</name>
<dbReference type="InterPro" id="IPR017937">
    <property type="entry name" value="Thioredoxin_CS"/>
</dbReference>
<proteinExistence type="predicted"/>
<dbReference type="STRING" id="717606.PaecuDRAFT_0181"/>
<feature type="domain" description="Thioredoxin" evidence="2">
    <location>
        <begin position="39"/>
        <end position="178"/>
    </location>
</feature>
<dbReference type="Pfam" id="PF00578">
    <property type="entry name" value="AhpC-TSA"/>
    <property type="match status" value="1"/>
</dbReference>
<dbReference type="Gene3D" id="3.40.30.10">
    <property type="entry name" value="Glutaredoxin"/>
    <property type="match status" value="1"/>
</dbReference>
<dbReference type="RefSeq" id="WP_006036199.1">
    <property type="nucleotide sequence ID" value="NZ_AEDD01000001.1"/>
</dbReference>